<feature type="region of interest" description="Disordered" evidence="1">
    <location>
        <begin position="345"/>
        <end position="395"/>
    </location>
</feature>
<reference evidence="3 4" key="1">
    <citation type="journal article" date="2018" name="Mol. Biol. Evol.">
        <title>Analysis of the draft genome of the red seaweed Gracilariopsis chorda provides insights into genome size evolution in Rhodophyta.</title>
        <authorList>
            <person name="Lee J."/>
            <person name="Yang E.C."/>
            <person name="Graf L."/>
            <person name="Yang J.H."/>
            <person name="Qiu H."/>
            <person name="Zel Zion U."/>
            <person name="Chan C.X."/>
            <person name="Stephens T.G."/>
            <person name="Weber A.P.M."/>
            <person name="Boo G.H."/>
            <person name="Boo S.M."/>
            <person name="Kim K.M."/>
            <person name="Shin Y."/>
            <person name="Jung M."/>
            <person name="Lee S.J."/>
            <person name="Yim H.S."/>
            <person name="Lee J.H."/>
            <person name="Bhattacharya D."/>
            <person name="Yoon H.S."/>
        </authorList>
    </citation>
    <scope>NUCLEOTIDE SEQUENCE [LARGE SCALE GENOMIC DNA]</scope>
    <source>
        <strain evidence="3 4">SKKU-2015</strain>
        <tissue evidence="3">Whole body</tissue>
    </source>
</reference>
<gene>
    <name evidence="3" type="ORF">BWQ96_02215</name>
</gene>
<dbReference type="Pfam" id="PF00481">
    <property type="entry name" value="PP2C"/>
    <property type="match status" value="1"/>
</dbReference>
<comment type="caution">
    <text evidence="3">The sequence shown here is derived from an EMBL/GenBank/DDBJ whole genome shotgun (WGS) entry which is preliminary data.</text>
</comment>
<dbReference type="PANTHER" id="PTHR47992">
    <property type="entry name" value="PROTEIN PHOSPHATASE"/>
    <property type="match status" value="1"/>
</dbReference>
<proteinExistence type="predicted"/>
<dbReference type="PROSITE" id="PS51746">
    <property type="entry name" value="PPM_2"/>
    <property type="match status" value="1"/>
</dbReference>
<accession>A0A2V3J0W1</accession>
<dbReference type="EMBL" id="NBIV01000017">
    <property type="protein sequence ID" value="PXF48024.1"/>
    <property type="molecule type" value="Genomic_DNA"/>
</dbReference>
<name>A0A2V3J0W1_9FLOR</name>
<dbReference type="SMART" id="SM00332">
    <property type="entry name" value="PP2Cc"/>
    <property type="match status" value="1"/>
</dbReference>
<protein>
    <submittedName>
        <fullName evidence="3">Protein phosphatase 2C-like</fullName>
    </submittedName>
</protein>
<evidence type="ECO:0000313" key="3">
    <source>
        <dbReference type="EMBL" id="PXF48024.1"/>
    </source>
</evidence>
<keyword evidence="4" id="KW-1185">Reference proteome</keyword>
<dbReference type="SUPFAM" id="SSF81606">
    <property type="entry name" value="PP2C-like"/>
    <property type="match status" value="1"/>
</dbReference>
<dbReference type="OrthoDB" id="10264738at2759"/>
<dbReference type="CDD" id="cd00143">
    <property type="entry name" value="PP2Cc"/>
    <property type="match status" value="1"/>
</dbReference>
<dbReference type="Proteomes" id="UP000247409">
    <property type="component" value="Unassembled WGS sequence"/>
</dbReference>
<feature type="compositionally biased region" description="Polar residues" evidence="1">
    <location>
        <begin position="380"/>
        <end position="395"/>
    </location>
</feature>
<dbReference type="STRING" id="448386.A0A2V3J0W1"/>
<organism evidence="3 4">
    <name type="scientific">Gracilariopsis chorda</name>
    <dbReference type="NCBI Taxonomy" id="448386"/>
    <lineage>
        <taxon>Eukaryota</taxon>
        <taxon>Rhodophyta</taxon>
        <taxon>Florideophyceae</taxon>
        <taxon>Rhodymeniophycidae</taxon>
        <taxon>Gracilariales</taxon>
        <taxon>Gracilariaceae</taxon>
        <taxon>Gracilariopsis</taxon>
    </lineage>
</organism>
<evidence type="ECO:0000313" key="4">
    <source>
        <dbReference type="Proteomes" id="UP000247409"/>
    </source>
</evidence>
<feature type="region of interest" description="Disordered" evidence="1">
    <location>
        <begin position="1"/>
        <end position="20"/>
    </location>
</feature>
<dbReference type="AlphaFoldDB" id="A0A2V3J0W1"/>
<feature type="compositionally biased region" description="Basic residues" evidence="1">
    <location>
        <begin position="365"/>
        <end position="378"/>
    </location>
</feature>
<feature type="compositionally biased region" description="Basic and acidic residues" evidence="1">
    <location>
        <begin position="345"/>
        <end position="361"/>
    </location>
</feature>
<dbReference type="Gene3D" id="3.60.40.10">
    <property type="entry name" value="PPM-type phosphatase domain"/>
    <property type="match status" value="1"/>
</dbReference>
<feature type="domain" description="PPM-type phosphatase" evidence="2">
    <location>
        <begin position="10"/>
        <end position="282"/>
    </location>
</feature>
<evidence type="ECO:0000256" key="1">
    <source>
        <dbReference type="SAM" id="MobiDB-lite"/>
    </source>
</evidence>
<dbReference type="GO" id="GO:0004722">
    <property type="term" value="F:protein serine/threonine phosphatase activity"/>
    <property type="evidence" value="ECO:0007669"/>
    <property type="project" value="InterPro"/>
</dbReference>
<dbReference type="InterPro" id="IPR036457">
    <property type="entry name" value="PPM-type-like_dom_sf"/>
</dbReference>
<evidence type="ECO:0000259" key="2">
    <source>
        <dbReference type="PROSITE" id="PS51746"/>
    </source>
</evidence>
<sequence length="395" mass="42790">MTKHISSPFPAAVHSTPGRASYQHDRHLIHHTPNLSLFLVADGHGEAPTGHTVANHIVQTFPALLHTHATHLANDVRATLRKLILSLDASAIAATNAARLYAGSTLCAVLRMGPLLYCANVGDSRAVVVSATRVRPLSQDHHCDAPAERARIESAGGYVLGGMLNGYISMSRSIGDDDLKAHRNITPFPQPPGAPNTAKRQYAQHLLTAEPDVTCTSVEADDLVSVVASDGVWTKLSNQSVAKLVRTGLSRGKSAHEIAQMIVKKAMSKGSRDNITAMVAFLWDDDHLTSCVGPRFARFSKRSNVQVQVKSVDSVESGLDSRGSEDGDGTSSDAVEACATEFTLNRETKTTERVDRVREAPQGRPRPRQRLVRSKMARWKSSSDAWRMRSLSTAN</sequence>
<dbReference type="InterPro" id="IPR015655">
    <property type="entry name" value="PP2C"/>
</dbReference>
<feature type="region of interest" description="Disordered" evidence="1">
    <location>
        <begin position="314"/>
        <end position="333"/>
    </location>
</feature>
<dbReference type="InterPro" id="IPR001932">
    <property type="entry name" value="PPM-type_phosphatase-like_dom"/>
</dbReference>